<dbReference type="InterPro" id="IPR036390">
    <property type="entry name" value="WH_DNA-bd_sf"/>
</dbReference>
<comment type="caution">
    <text evidence="6">The sequence shown here is derived from an EMBL/GenBank/DDBJ whole genome shotgun (WGS) entry which is preliminary data.</text>
</comment>
<dbReference type="InterPro" id="IPR036421">
    <property type="entry name" value="Fe_dep_repressor_sf"/>
</dbReference>
<keyword evidence="7" id="KW-1185">Reference proteome</keyword>
<dbReference type="SUPFAM" id="SSF47979">
    <property type="entry name" value="Iron-dependent repressor protein, dimerization domain"/>
    <property type="match status" value="1"/>
</dbReference>
<dbReference type="AlphaFoldDB" id="A0A832V4U3"/>
<reference evidence="6 7" key="1">
    <citation type="journal article" name="Nat. Commun.">
        <title>Undinarchaeota illuminate DPANN phylogeny and the impact of gene transfer on archaeal evolution.</title>
        <authorList>
            <person name="Dombrowski N."/>
            <person name="Williams T.A."/>
            <person name="Sun J."/>
            <person name="Woodcroft B.J."/>
            <person name="Lee J.H."/>
            <person name="Minh B.Q."/>
            <person name="Rinke C."/>
            <person name="Spang A."/>
        </authorList>
    </citation>
    <scope>NUCLEOTIDE SEQUENCE [LARGE SCALE GENOMIC DNA]</scope>
    <source>
        <strain evidence="6">MAG_bin1129</strain>
    </source>
</reference>
<evidence type="ECO:0000256" key="2">
    <source>
        <dbReference type="ARBA" id="ARBA00023015"/>
    </source>
</evidence>
<evidence type="ECO:0000256" key="3">
    <source>
        <dbReference type="ARBA" id="ARBA00023125"/>
    </source>
</evidence>
<dbReference type="SUPFAM" id="SSF46785">
    <property type="entry name" value="Winged helix' DNA-binding domain"/>
    <property type="match status" value="1"/>
</dbReference>
<dbReference type="GO" id="GO:0046983">
    <property type="term" value="F:protein dimerization activity"/>
    <property type="evidence" value="ECO:0007669"/>
    <property type="project" value="InterPro"/>
</dbReference>
<keyword evidence="2" id="KW-0805">Transcription regulation</keyword>
<dbReference type="InterPro" id="IPR050536">
    <property type="entry name" value="DtxR_MntR_Metal-Reg"/>
</dbReference>
<dbReference type="PROSITE" id="PS50944">
    <property type="entry name" value="HTH_DTXR"/>
    <property type="match status" value="1"/>
</dbReference>
<name>A0A832V4U3_9ARCH</name>
<dbReference type="PANTHER" id="PTHR33238:SF7">
    <property type="entry name" value="IRON-DEPENDENT TRANSCRIPTIONAL REGULATOR"/>
    <property type="match status" value="1"/>
</dbReference>
<dbReference type="InterPro" id="IPR022687">
    <property type="entry name" value="HTH_DTXR"/>
</dbReference>
<dbReference type="Pfam" id="PF01325">
    <property type="entry name" value="Fe_dep_repress"/>
    <property type="match status" value="1"/>
</dbReference>
<evidence type="ECO:0000256" key="1">
    <source>
        <dbReference type="ARBA" id="ARBA00007871"/>
    </source>
</evidence>
<sequence>MRKSEIESREMYLKAIYNIQRYEHRNARPVDVSKYLEVSKASVSEMVKKMRKQKLLVYKQGTAIRLTKQGLIGARKVTHHYKVLEDFFKRVLKLSEERAAKEACDLEHFFADDTITRLKRLTDTYSK</sequence>
<comment type="similarity">
    <text evidence="1">Belongs to the DtxR/MntR family.</text>
</comment>
<keyword evidence="4" id="KW-0804">Transcription</keyword>
<gene>
    <name evidence="6" type="ORF">H1016_01815</name>
</gene>
<keyword evidence="3" id="KW-0238">DNA-binding</keyword>
<evidence type="ECO:0000313" key="6">
    <source>
        <dbReference type="EMBL" id="HIK00255.1"/>
    </source>
</evidence>
<dbReference type="Gene3D" id="1.10.10.10">
    <property type="entry name" value="Winged helix-like DNA-binding domain superfamily/Winged helix DNA-binding domain"/>
    <property type="match status" value="1"/>
</dbReference>
<protein>
    <submittedName>
        <fullName evidence="6">Metal-dependent transcriptional regulator</fullName>
    </submittedName>
</protein>
<dbReference type="Pfam" id="PF02742">
    <property type="entry name" value="Fe_dep_repr_C"/>
    <property type="match status" value="1"/>
</dbReference>
<dbReference type="GO" id="GO:0003700">
    <property type="term" value="F:DNA-binding transcription factor activity"/>
    <property type="evidence" value="ECO:0007669"/>
    <property type="project" value="InterPro"/>
</dbReference>
<dbReference type="SMART" id="SM00529">
    <property type="entry name" value="HTH_DTXR"/>
    <property type="match status" value="1"/>
</dbReference>
<dbReference type="GO" id="GO:0003677">
    <property type="term" value="F:DNA binding"/>
    <property type="evidence" value="ECO:0007669"/>
    <property type="project" value="UniProtKB-KW"/>
</dbReference>
<dbReference type="GO" id="GO:0046914">
    <property type="term" value="F:transition metal ion binding"/>
    <property type="evidence" value="ECO:0007669"/>
    <property type="project" value="InterPro"/>
</dbReference>
<dbReference type="InterPro" id="IPR036388">
    <property type="entry name" value="WH-like_DNA-bd_sf"/>
</dbReference>
<evidence type="ECO:0000256" key="4">
    <source>
        <dbReference type="ARBA" id="ARBA00023163"/>
    </source>
</evidence>
<dbReference type="EMBL" id="DVAB01000017">
    <property type="protein sequence ID" value="HIK00255.1"/>
    <property type="molecule type" value="Genomic_DNA"/>
</dbReference>
<feature type="domain" description="HTH dtxR-type" evidence="5">
    <location>
        <begin position="1"/>
        <end position="67"/>
    </location>
</feature>
<evidence type="ECO:0000259" key="5">
    <source>
        <dbReference type="PROSITE" id="PS50944"/>
    </source>
</evidence>
<proteinExistence type="inferred from homology"/>
<dbReference type="InterPro" id="IPR022689">
    <property type="entry name" value="Iron_dep_repressor"/>
</dbReference>
<evidence type="ECO:0000313" key="7">
    <source>
        <dbReference type="Proteomes" id="UP000646946"/>
    </source>
</evidence>
<dbReference type="Proteomes" id="UP000646946">
    <property type="component" value="Unassembled WGS sequence"/>
</dbReference>
<dbReference type="InterPro" id="IPR001367">
    <property type="entry name" value="Fe_dep_repressor"/>
</dbReference>
<dbReference type="PANTHER" id="PTHR33238">
    <property type="entry name" value="IRON (METAL) DEPENDENT REPRESSOR, DTXR FAMILY"/>
    <property type="match status" value="1"/>
</dbReference>
<accession>A0A832V4U3</accession>
<organism evidence="6 7">
    <name type="scientific">Candidatus Naiadarchaeum limnaeum</name>
    <dbReference type="NCBI Taxonomy" id="2756139"/>
    <lineage>
        <taxon>Archaea</taxon>
        <taxon>Candidatus Undinarchaeota</taxon>
        <taxon>Candidatus Undinarchaeia</taxon>
        <taxon>Candidatus Naiadarchaeales</taxon>
        <taxon>Candidatus Naiadarchaeaceae</taxon>
        <taxon>Candidatus Naiadarchaeum</taxon>
    </lineage>
</organism>